<evidence type="ECO:0000256" key="3">
    <source>
        <dbReference type="SAM" id="SignalP"/>
    </source>
</evidence>
<evidence type="ECO:0000256" key="2">
    <source>
        <dbReference type="ARBA" id="ARBA00022801"/>
    </source>
</evidence>
<sequence>MRYSVGLIAVACVASLVGGGVEGRVDTPFYPPRAVPAKSVSFEENLAKGYLKPISQDLKDELYKKRAYVMAAYALSDDEEQSALKKLLKRANVEFVSSFQFKRPEHASYVAVNHEEKIIAVVFRGALGSIALEQGFDSGLVSWPAYPGTSIHQGFLSGYSVGSEAIHVSFFSTFGQYPDYRVWVMGHSMGGIHATIAAMDLLHQCDVRASAEPDSVDCQKLGQNMEVTSFNRARFGDKALVDAFNALNIRNYRVSHEADVMGIYPNPILGYTQENNEIWFHGGTAYECAPSEEYETKYCHGSTEVDEYSMADHLLVPMADLLGLNAPRPKAHL</sequence>
<reference evidence="5" key="1">
    <citation type="submission" date="2022-07" db="EMBL/GenBank/DDBJ databases">
        <title>Phylogenomic reconstructions and comparative analyses of Kickxellomycotina fungi.</title>
        <authorList>
            <person name="Reynolds N.K."/>
            <person name="Stajich J.E."/>
            <person name="Barry K."/>
            <person name="Grigoriev I.V."/>
            <person name="Crous P."/>
            <person name="Smith M.E."/>
        </authorList>
    </citation>
    <scope>NUCLEOTIDE SEQUENCE</scope>
    <source>
        <strain evidence="5">RSA 567</strain>
    </source>
</reference>
<protein>
    <recommendedName>
        <fullName evidence="4">Fungal lipase-type domain-containing protein</fullName>
    </recommendedName>
</protein>
<keyword evidence="6" id="KW-1185">Reference proteome</keyword>
<dbReference type="AlphaFoldDB" id="A0A9W8B547"/>
<keyword evidence="2" id="KW-0378">Hydrolase</keyword>
<dbReference type="InterPro" id="IPR051299">
    <property type="entry name" value="AB_hydrolase_lip/est"/>
</dbReference>
<comment type="caution">
    <text evidence="5">The sequence shown here is derived from an EMBL/GenBank/DDBJ whole genome shotgun (WGS) entry which is preliminary data.</text>
</comment>
<dbReference type="PANTHER" id="PTHR46640:SF1">
    <property type="entry name" value="FUNGAL LIPASE-LIKE DOMAIN-CONTAINING PROTEIN-RELATED"/>
    <property type="match status" value="1"/>
</dbReference>
<accession>A0A9W8B547</accession>
<dbReference type="Pfam" id="PF01764">
    <property type="entry name" value="Lipase_3"/>
    <property type="match status" value="1"/>
</dbReference>
<proteinExistence type="predicted"/>
<dbReference type="InterPro" id="IPR029058">
    <property type="entry name" value="AB_hydrolase_fold"/>
</dbReference>
<dbReference type="SUPFAM" id="SSF53474">
    <property type="entry name" value="alpha/beta-Hydrolases"/>
    <property type="match status" value="1"/>
</dbReference>
<evidence type="ECO:0000313" key="5">
    <source>
        <dbReference type="EMBL" id="KAJ1983778.1"/>
    </source>
</evidence>
<name>A0A9W8B547_9FUNG</name>
<gene>
    <name evidence="5" type="ORF">H4R34_001066</name>
</gene>
<feature type="domain" description="Fungal lipase-type" evidence="4">
    <location>
        <begin position="121"/>
        <end position="266"/>
    </location>
</feature>
<feature type="chain" id="PRO_5040787510" description="Fungal lipase-type domain-containing protein" evidence="3">
    <location>
        <begin position="24"/>
        <end position="333"/>
    </location>
</feature>
<dbReference type="InterPro" id="IPR002921">
    <property type="entry name" value="Fungal_lipase-type"/>
</dbReference>
<dbReference type="GO" id="GO:0016787">
    <property type="term" value="F:hydrolase activity"/>
    <property type="evidence" value="ECO:0007669"/>
    <property type="project" value="UniProtKB-KW"/>
</dbReference>
<dbReference type="GO" id="GO:0006629">
    <property type="term" value="P:lipid metabolic process"/>
    <property type="evidence" value="ECO:0007669"/>
    <property type="project" value="InterPro"/>
</dbReference>
<dbReference type="Proteomes" id="UP001151582">
    <property type="component" value="Unassembled WGS sequence"/>
</dbReference>
<feature type="signal peptide" evidence="3">
    <location>
        <begin position="1"/>
        <end position="23"/>
    </location>
</feature>
<dbReference type="CDD" id="cd00519">
    <property type="entry name" value="Lipase_3"/>
    <property type="match status" value="1"/>
</dbReference>
<organism evidence="5 6">
    <name type="scientific">Dimargaris verticillata</name>
    <dbReference type="NCBI Taxonomy" id="2761393"/>
    <lineage>
        <taxon>Eukaryota</taxon>
        <taxon>Fungi</taxon>
        <taxon>Fungi incertae sedis</taxon>
        <taxon>Zoopagomycota</taxon>
        <taxon>Kickxellomycotina</taxon>
        <taxon>Dimargaritomycetes</taxon>
        <taxon>Dimargaritales</taxon>
        <taxon>Dimargaritaceae</taxon>
        <taxon>Dimargaris</taxon>
    </lineage>
</organism>
<dbReference type="EMBL" id="JANBQB010000041">
    <property type="protein sequence ID" value="KAJ1983778.1"/>
    <property type="molecule type" value="Genomic_DNA"/>
</dbReference>
<evidence type="ECO:0000313" key="6">
    <source>
        <dbReference type="Proteomes" id="UP001151582"/>
    </source>
</evidence>
<keyword evidence="1 3" id="KW-0732">Signal</keyword>
<evidence type="ECO:0000256" key="1">
    <source>
        <dbReference type="ARBA" id="ARBA00022729"/>
    </source>
</evidence>
<dbReference type="OrthoDB" id="426718at2759"/>
<dbReference type="Gene3D" id="3.40.50.1820">
    <property type="entry name" value="alpha/beta hydrolase"/>
    <property type="match status" value="1"/>
</dbReference>
<dbReference type="PANTHER" id="PTHR46640">
    <property type="entry name" value="TRIACYLGLYCEROL LIPASE, PUTATIVE (AFU_ORTHOLOGUE AFUA_6G06510)-RELATED"/>
    <property type="match status" value="1"/>
</dbReference>
<evidence type="ECO:0000259" key="4">
    <source>
        <dbReference type="Pfam" id="PF01764"/>
    </source>
</evidence>